<dbReference type="PANTHER" id="PTHR23157">
    <property type="entry name" value="GRIP AND COILED-COIL DOMAIN-CONTAINING PROTEIN 1"/>
    <property type="match status" value="1"/>
</dbReference>
<evidence type="ECO:0000256" key="7">
    <source>
        <dbReference type="SAM" id="MobiDB-lite"/>
    </source>
</evidence>
<name>A0A816MXX8_9BILA</name>
<dbReference type="EMBL" id="CAJNRE010003827">
    <property type="protein sequence ID" value="CAF2029669.1"/>
    <property type="molecule type" value="Genomic_DNA"/>
</dbReference>
<feature type="coiled-coil region" evidence="6">
    <location>
        <begin position="694"/>
        <end position="888"/>
    </location>
</feature>
<dbReference type="PROSITE" id="PS50913">
    <property type="entry name" value="GRIP"/>
    <property type="match status" value="1"/>
</dbReference>
<protein>
    <recommendedName>
        <fullName evidence="8">GRIP domain-containing protein</fullName>
    </recommendedName>
</protein>
<dbReference type="PANTHER" id="PTHR23157:SF25">
    <property type="entry name" value="GRIP AND COILED-COIL DOMAIN-CONTAINING PROTEIN 1"/>
    <property type="match status" value="1"/>
</dbReference>
<evidence type="ECO:0000256" key="4">
    <source>
        <dbReference type="ARBA" id="ARBA00023054"/>
    </source>
</evidence>
<feature type="region of interest" description="Disordered" evidence="7">
    <location>
        <begin position="1001"/>
        <end position="1021"/>
    </location>
</feature>
<keyword evidence="5" id="KW-0472">Membrane</keyword>
<feature type="coiled-coil region" evidence="6">
    <location>
        <begin position="1114"/>
        <end position="1148"/>
    </location>
</feature>
<organism evidence="9 10">
    <name type="scientific">Rotaria magnacalcarata</name>
    <dbReference type="NCBI Taxonomy" id="392030"/>
    <lineage>
        <taxon>Eukaryota</taxon>
        <taxon>Metazoa</taxon>
        <taxon>Spiralia</taxon>
        <taxon>Gnathifera</taxon>
        <taxon>Rotifera</taxon>
        <taxon>Eurotatoria</taxon>
        <taxon>Bdelloidea</taxon>
        <taxon>Philodinida</taxon>
        <taxon>Philodinidae</taxon>
        <taxon>Rotaria</taxon>
    </lineage>
</organism>
<dbReference type="InterPro" id="IPR051952">
    <property type="entry name" value="Golgi-autophagy_related"/>
</dbReference>
<evidence type="ECO:0000256" key="1">
    <source>
        <dbReference type="ARBA" id="ARBA00004184"/>
    </source>
</evidence>
<reference evidence="9" key="1">
    <citation type="submission" date="2021-02" db="EMBL/GenBank/DDBJ databases">
        <authorList>
            <person name="Nowell W R."/>
        </authorList>
    </citation>
    <scope>NUCLEOTIDE SEQUENCE</scope>
</reference>
<evidence type="ECO:0000259" key="8">
    <source>
        <dbReference type="PROSITE" id="PS50913"/>
    </source>
</evidence>
<feature type="coiled-coil region" evidence="6">
    <location>
        <begin position="1028"/>
        <end position="1087"/>
    </location>
</feature>
<dbReference type="SMART" id="SM00755">
    <property type="entry name" value="Grip"/>
    <property type="match status" value="1"/>
</dbReference>
<feature type="coiled-coil region" evidence="6">
    <location>
        <begin position="914"/>
        <end position="983"/>
    </location>
</feature>
<feature type="domain" description="GRIP" evidence="8">
    <location>
        <begin position="1282"/>
        <end position="1332"/>
    </location>
</feature>
<dbReference type="InterPro" id="IPR000237">
    <property type="entry name" value="GRIP_dom"/>
</dbReference>
<accession>A0A816MXX8</accession>
<dbReference type="Pfam" id="PF01465">
    <property type="entry name" value="GRIP"/>
    <property type="match status" value="1"/>
</dbReference>
<evidence type="ECO:0000256" key="2">
    <source>
        <dbReference type="ARBA" id="ARBA00004496"/>
    </source>
</evidence>
<evidence type="ECO:0000313" key="10">
    <source>
        <dbReference type="Proteomes" id="UP000663824"/>
    </source>
</evidence>
<keyword evidence="3" id="KW-0963">Cytoplasm</keyword>
<feature type="compositionally biased region" description="Low complexity" evidence="7">
    <location>
        <begin position="1001"/>
        <end position="1012"/>
    </location>
</feature>
<comment type="subcellular location">
    <subcellularLocation>
        <location evidence="2">Cytoplasm</location>
    </subcellularLocation>
    <subcellularLocation>
        <location evidence="1">Endomembrane system</location>
        <topology evidence="1">Peripheral membrane protein</topology>
    </subcellularLocation>
</comment>
<gene>
    <name evidence="9" type="ORF">MBJ925_LOCUS9820</name>
</gene>
<dbReference type="GO" id="GO:0005794">
    <property type="term" value="C:Golgi apparatus"/>
    <property type="evidence" value="ECO:0007669"/>
    <property type="project" value="TreeGrafter"/>
</dbReference>
<evidence type="ECO:0000256" key="3">
    <source>
        <dbReference type="ARBA" id="ARBA00022490"/>
    </source>
</evidence>
<feature type="compositionally biased region" description="Polar residues" evidence="7">
    <location>
        <begin position="675"/>
        <end position="688"/>
    </location>
</feature>
<comment type="caution">
    <text evidence="9">The sequence shown here is derived from an EMBL/GenBank/DDBJ whole genome shotgun (WGS) entry which is preliminary data.</text>
</comment>
<evidence type="ECO:0000256" key="6">
    <source>
        <dbReference type="SAM" id="Coils"/>
    </source>
</evidence>
<dbReference type="Proteomes" id="UP000663824">
    <property type="component" value="Unassembled WGS sequence"/>
</dbReference>
<evidence type="ECO:0000313" key="9">
    <source>
        <dbReference type="EMBL" id="CAF2029669.1"/>
    </source>
</evidence>
<evidence type="ECO:0000256" key="5">
    <source>
        <dbReference type="ARBA" id="ARBA00023136"/>
    </source>
</evidence>
<sequence length="1347" mass="157312">MIRNSIINHSRWLLFPSFSVRYFSNRNRSIVKNFDKKMFDYFYARRLKAFNNNREQMSDHIRTHIESILKTSSALNYLINLNSTNQQQLLSLTISIEQLRDILFFGYEHNIKLNLIVKHLIQCISPNANHKLDSNLFIELMNLFVLHQQKYYDIETKDPNEILQKFINHLELSFTKDQIKTISLTDLSLLCSAMYRLQISLKNVNLLDYIAQYLIDDEKKKFLSAVDKQNFIKILTLSNYGEKTVAESLVNRFNQSFEQHMRSNLHALSYEIVRMTMRIGIYCSMFRFYSDRFFGNCLKLIELESDSPMPYYRAKDIIEIMNTLIYMGYIRKTSLKYLDLIRAHQQMNQFNDKSERLADVLAPLAMVNCFPEDLLEQLFTNENLNRLTESRMKEKLFFISQSRGILCSSRQSLLDQNYLKTLPHHLFGSWEIEKRKRPYFSIVIQRLLECVPDCLYVKSAFLLKHFKSPDIIICLNTKQLPQIIPNETMKNISTFTEDDCSIYALQVLSEEELCANESLRPLGLFYSKAHQLKKLKYIPVIVYPNDSLHQIKTKNEVFEWIVQRAQKTELLGNRRQADYISFQVLDKNLKKNEYMMSSKSELTKTIENQQAQIVRLEKRFTDVVTAYKNLKKEKDALESTVQVLSSTSAPTTATGDATASENESNLSTKEDNESGSEAETTRASSEQQIFQGKLNTLQQNVSILAEQKQRMEQMFQSDKRKIKAENDELKKSLEEAKAENIINKEKYDNEIKELKKLLRQSQRDHERETADYGVMMRELQTNLSTERNKSETMEHQFEECRAKVVTLESQLDTVKKQYNNLNNQHQAKLNEFKQKDSIDLEELKRLKENIVQFTSKIKDMEIKHAEQLQVESKRNQQLEKKLADTLSESAQRMSTNEIHTAELSEQIGIIEKQRAQEQMSIQRLKERIAQLDVENALLAKASSSSIENDISDQTNDDDNSQDLDTLMQRIAKLKVLIRVANDRFGKSLTIEDILNIDREMSSSSTTTTTTTTNNNGISLSPENNKVLHSKCYEEIDRLKSELEKYRSKTVAVFKAKNLKDTHSTKEIDDLRNQIDQLREKLAHSQALYNCENDRHVQVVEKLEACLNNIQKQHRQEMEHILSKKRVELNELESELDKQRERTVRLLSEKDRELEAVRKQIQPAAVIDNKTSHASSDIQSNDEPSTIINELFSHHHHHSSSTIGGPISPIHADNNNLLYFIQEQQLREQEVASLRKQRHELEVTIRDLHNKYSFEINQLQTTIEKLNDDLEHMKLSTQRNELLTKNEHNIDYIKNVFYHYLLANDTQVKHTMANALMTILHFSTKEKAKVESLKHTSSLTGGGWFNYK</sequence>
<feature type="region of interest" description="Disordered" evidence="7">
    <location>
        <begin position="639"/>
        <end position="688"/>
    </location>
</feature>
<proteinExistence type="predicted"/>
<feature type="coiled-coil region" evidence="6">
    <location>
        <begin position="1230"/>
        <end position="1275"/>
    </location>
</feature>
<dbReference type="Gene3D" id="1.10.220.60">
    <property type="entry name" value="GRIP domain"/>
    <property type="match status" value="1"/>
</dbReference>
<feature type="compositionally biased region" description="Polar residues" evidence="7">
    <location>
        <begin position="639"/>
        <end position="667"/>
    </location>
</feature>
<keyword evidence="4 6" id="KW-0175">Coiled coil</keyword>